<dbReference type="SUPFAM" id="SSF52540">
    <property type="entry name" value="P-loop containing nucleoside triphosphate hydrolases"/>
    <property type="match status" value="1"/>
</dbReference>
<evidence type="ECO:0000313" key="10">
    <source>
        <dbReference type="EMBL" id="KGD70537.1"/>
    </source>
</evidence>
<comment type="catalytic activity">
    <reaction evidence="8">
        <text>3'-dephospho-CoA + ATP = ADP + CoA + H(+)</text>
        <dbReference type="Rhea" id="RHEA:18245"/>
        <dbReference type="ChEBI" id="CHEBI:15378"/>
        <dbReference type="ChEBI" id="CHEBI:30616"/>
        <dbReference type="ChEBI" id="CHEBI:57287"/>
        <dbReference type="ChEBI" id="CHEBI:57328"/>
        <dbReference type="ChEBI" id="CHEBI:456216"/>
        <dbReference type="EC" id="2.7.1.24"/>
    </reaction>
</comment>
<evidence type="ECO:0000256" key="5">
    <source>
        <dbReference type="ARBA" id="ARBA00022777"/>
    </source>
</evidence>
<evidence type="ECO:0000256" key="2">
    <source>
        <dbReference type="ARBA" id="ARBA00022490"/>
    </source>
</evidence>
<keyword evidence="11" id="KW-1185">Reference proteome</keyword>
<evidence type="ECO:0000256" key="1">
    <source>
        <dbReference type="ARBA" id="ARBA00009018"/>
    </source>
</evidence>
<dbReference type="InterPro" id="IPR027417">
    <property type="entry name" value="P-loop_NTPase"/>
</dbReference>
<dbReference type="GO" id="GO:0015937">
    <property type="term" value="P:coenzyme A biosynthetic process"/>
    <property type="evidence" value="ECO:0007669"/>
    <property type="project" value="UniProtKB-UniRule"/>
</dbReference>
<keyword evidence="5 8" id="KW-0418">Kinase</keyword>
<dbReference type="NCBIfam" id="TIGR00152">
    <property type="entry name" value="dephospho-CoA kinase"/>
    <property type="match status" value="1"/>
</dbReference>
<dbReference type="EMBL" id="JPKR02000003">
    <property type="protein sequence ID" value="KGD70537.1"/>
    <property type="molecule type" value="Genomic_DNA"/>
</dbReference>
<dbReference type="OrthoDB" id="9812943at2"/>
<evidence type="ECO:0000256" key="9">
    <source>
        <dbReference type="NCBIfam" id="TIGR00152"/>
    </source>
</evidence>
<protein>
    <recommendedName>
        <fullName evidence="8 9">Dephospho-CoA kinase</fullName>
        <ecNumber evidence="8 9">2.7.1.24</ecNumber>
    </recommendedName>
    <alternativeName>
        <fullName evidence="8">Dephosphocoenzyme A kinase</fullName>
    </alternativeName>
</protein>
<feature type="binding site" evidence="8">
    <location>
        <begin position="12"/>
        <end position="17"/>
    </location>
    <ligand>
        <name>ATP</name>
        <dbReference type="ChEBI" id="CHEBI:30616"/>
    </ligand>
</feature>
<keyword evidence="2 8" id="KW-0963">Cytoplasm</keyword>
<evidence type="ECO:0000256" key="4">
    <source>
        <dbReference type="ARBA" id="ARBA00022741"/>
    </source>
</evidence>
<dbReference type="RefSeq" id="WP_038023043.1">
    <property type="nucleotide sequence ID" value="NZ_JPKR02000003.1"/>
</dbReference>
<gene>
    <name evidence="8 10" type="primary">coaE</name>
    <name evidence="10" type="ORF">HA49_19055</name>
</gene>
<name>A0A095T1C7_9GAMM</name>
<proteinExistence type="inferred from homology"/>
<dbReference type="STRING" id="642227.HA49_19055"/>
<comment type="caution">
    <text evidence="10">The sequence shown here is derived from an EMBL/GenBank/DDBJ whole genome shotgun (WGS) entry which is preliminary data.</text>
</comment>
<evidence type="ECO:0000313" key="11">
    <source>
        <dbReference type="Proteomes" id="UP000029577"/>
    </source>
</evidence>
<dbReference type="HAMAP" id="MF_00376">
    <property type="entry name" value="Dephospho_CoA_kinase"/>
    <property type="match status" value="1"/>
</dbReference>
<evidence type="ECO:0000256" key="8">
    <source>
        <dbReference type="HAMAP-Rule" id="MF_00376"/>
    </source>
</evidence>
<dbReference type="FunFam" id="3.40.50.300:FF:000518">
    <property type="entry name" value="Dephospho-CoA kinase"/>
    <property type="match status" value="1"/>
</dbReference>
<dbReference type="GO" id="GO:0004140">
    <property type="term" value="F:dephospho-CoA kinase activity"/>
    <property type="evidence" value="ECO:0007669"/>
    <property type="project" value="UniProtKB-UniRule"/>
</dbReference>
<comment type="function">
    <text evidence="8">Catalyzes the phosphorylation of the 3'-hydroxyl group of dephosphocoenzyme A to form coenzyme A.</text>
</comment>
<evidence type="ECO:0000256" key="6">
    <source>
        <dbReference type="ARBA" id="ARBA00022840"/>
    </source>
</evidence>
<dbReference type="EC" id="2.7.1.24" evidence="8 9"/>
<dbReference type="UniPathway" id="UPA00241">
    <property type="reaction ID" value="UER00356"/>
</dbReference>
<keyword evidence="7 8" id="KW-0173">Coenzyme A biosynthesis</keyword>
<dbReference type="PROSITE" id="PS51219">
    <property type="entry name" value="DPCK"/>
    <property type="match status" value="1"/>
</dbReference>
<evidence type="ECO:0000256" key="7">
    <source>
        <dbReference type="ARBA" id="ARBA00022993"/>
    </source>
</evidence>
<dbReference type="Pfam" id="PF01121">
    <property type="entry name" value="CoaE"/>
    <property type="match status" value="1"/>
</dbReference>
<reference evidence="10" key="1">
    <citation type="submission" date="2014-12" db="EMBL/GenBank/DDBJ databases">
        <title>The draft genome of the Tatumella morbirosei type strain, LMG23360T isolated from pineapple rot.</title>
        <authorList>
            <person name="Smits T.H."/>
            <person name="Palmer M."/>
            <person name="Venter S.N."/>
            <person name="Duffy B."/>
            <person name="Steenkamp E.T."/>
            <person name="Chan W.Y."/>
            <person name="Coutinho T.A."/>
            <person name="Coetzee M.P."/>
            <person name="De Maayer P."/>
        </authorList>
    </citation>
    <scope>NUCLEOTIDE SEQUENCE [LARGE SCALE GENOMIC DNA]</scope>
    <source>
        <strain evidence="10">LMG 23360</strain>
    </source>
</reference>
<sequence length="205" mass="22819">MPYVVALTGGIGSGKTTIAEMFARLGVKIVDADIIARQVVEPGSPALSEIRNHFGPQAILPGGNLNRGWLRQRIFADPVSKQWLNDLLHPLIQQQTQQLINEITDDWCLWVVPLLTENGLQDQADRVLVVDIDEETQIRRTMARDNITRQQAADILTAQASRQSRLQIADDVIDNSGSPEEQQQVVAMLYQRYQLQASAKKGSVP</sequence>
<dbReference type="eggNOG" id="COG0237">
    <property type="taxonomic scope" value="Bacteria"/>
</dbReference>
<comment type="similarity">
    <text evidence="1 8">Belongs to the CoaE family.</text>
</comment>
<dbReference type="Gene3D" id="3.40.50.300">
    <property type="entry name" value="P-loop containing nucleotide triphosphate hydrolases"/>
    <property type="match status" value="1"/>
</dbReference>
<dbReference type="InterPro" id="IPR001977">
    <property type="entry name" value="Depp_CoAkinase"/>
</dbReference>
<dbReference type="CDD" id="cd02022">
    <property type="entry name" value="DPCK"/>
    <property type="match status" value="1"/>
</dbReference>
<dbReference type="Proteomes" id="UP000029577">
    <property type="component" value="Unassembled WGS sequence"/>
</dbReference>
<keyword evidence="6 8" id="KW-0067">ATP-binding</keyword>
<dbReference type="AlphaFoldDB" id="A0A095T1C7"/>
<dbReference type="GO" id="GO:0005524">
    <property type="term" value="F:ATP binding"/>
    <property type="evidence" value="ECO:0007669"/>
    <property type="project" value="UniProtKB-UniRule"/>
</dbReference>
<keyword evidence="4 8" id="KW-0547">Nucleotide-binding</keyword>
<comment type="pathway">
    <text evidence="8">Cofactor biosynthesis; coenzyme A biosynthesis; CoA from (R)-pantothenate: step 5/5.</text>
</comment>
<evidence type="ECO:0000256" key="3">
    <source>
        <dbReference type="ARBA" id="ARBA00022679"/>
    </source>
</evidence>
<keyword evidence="3 8" id="KW-0808">Transferase</keyword>
<dbReference type="PANTHER" id="PTHR10695">
    <property type="entry name" value="DEPHOSPHO-COA KINASE-RELATED"/>
    <property type="match status" value="1"/>
</dbReference>
<accession>A0A095T1C7</accession>
<comment type="subcellular location">
    <subcellularLocation>
        <location evidence="8">Cytoplasm</location>
    </subcellularLocation>
</comment>
<dbReference type="GO" id="GO:0005737">
    <property type="term" value="C:cytoplasm"/>
    <property type="evidence" value="ECO:0007669"/>
    <property type="project" value="UniProtKB-SubCell"/>
</dbReference>
<organism evidence="10 11">
    <name type="scientific">Tatumella morbirosei</name>
    <dbReference type="NCBI Taxonomy" id="642227"/>
    <lineage>
        <taxon>Bacteria</taxon>
        <taxon>Pseudomonadati</taxon>
        <taxon>Pseudomonadota</taxon>
        <taxon>Gammaproteobacteria</taxon>
        <taxon>Enterobacterales</taxon>
        <taxon>Erwiniaceae</taxon>
        <taxon>Tatumella</taxon>
    </lineage>
</organism>
<dbReference type="PANTHER" id="PTHR10695:SF46">
    <property type="entry name" value="BIFUNCTIONAL COENZYME A SYNTHASE-RELATED"/>
    <property type="match status" value="1"/>
</dbReference>